<feature type="region of interest" description="Disordered" evidence="1">
    <location>
        <begin position="1"/>
        <end position="31"/>
    </location>
</feature>
<dbReference type="Proteomes" id="UP000800041">
    <property type="component" value="Unassembled WGS sequence"/>
</dbReference>
<evidence type="ECO:0000313" key="3">
    <source>
        <dbReference type="Proteomes" id="UP000800041"/>
    </source>
</evidence>
<protein>
    <submittedName>
        <fullName evidence="2">Uncharacterized protein</fullName>
    </submittedName>
</protein>
<evidence type="ECO:0000256" key="1">
    <source>
        <dbReference type="SAM" id="MobiDB-lite"/>
    </source>
</evidence>
<proteinExistence type="predicted"/>
<organism evidence="2 3">
    <name type="scientific">Aulographum hederae CBS 113979</name>
    <dbReference type="NCBI Taxonomy" id="1176131"/>
    <lineage>
        <taxon>Eukaryota</taxon>
        <taxon>Fungi</taxon>
        <taxon>Dikarya</taxon>
        <taxon>Ascomycota</taxon>
        <taxon>Pezizomycotina</taxon>
        <taxon>Dothideomycetes</taxon>
        <taxon>Pleosporomycetidae</taxon>
        <taxon>Aulographales</taxon>
        <taxon>Aulographaceae</taxon>
    </lineage>
</organism>
<reference evidence="2" key="1">
    <citation type="journal article" date="2020" name="Stud. Mycol.">
        <title>101 Dothideomycetes genomes: a test case for predicting lifestyles and emergence of pathogens.</title>
        <authorList>
            <person name="Haridas S."/>
            <person name="Albert R."/>
            <person name="Binder M."/>
            <person name="Bloem J."/>
            <person name="Labutti K."/>
            <person name="Salamov A."/>
            <person name="Andreopoulos B."/>
            <person name="Baker S."/>
            <person name="Barry K."/>
            <person name="Bills G."/>
            <person name="Bluhm B."/>
            <person name="Cannon C."/>
            <person name="Castanera R."/>
            <person name="Culley D."/>
            <person name="Daum C."/>
            <person name="Ezra D."/>
            <person name="Gonzalez J."/>
            <person name="Henrissat B."/>
            <person name="Kuo A."/>
            <person name="Liang C."/>
            <person name="Lipzen A."/>
            <person name="Lutzoni F."/>
            <person name="Magnuson J."/>
            <person name="Mondo S."/>
            <person name="Nolan M."/>
            <person name="Ohm R."/>
            <person name="Pangilinan J."/>
            <person name="Park H.-J."/>
            <person name="Ramirez L."/>
            <person name="Alfaro M."/>
            <person name="Sun H."/>
            <person name="Tritt A."/>
            <person name="Yoshinaga Y."/>
            <person name="Zwiers L.-H."/>
            <person name="Turgeon B."/>
            <person name="Goodwin S."/>
            <person name="Spatafora J."/>
            <person name="Crous P."/>
            <person name="Grigoriev I."/>
        </authorList>
    </citation>
    <scope>NUCLEOTIDE SEQUENCE</scope>
    <source>
        <strain evidence="2">CBS 113979</strain>
    </source>
</reference>
<feature type="compositionally biased region" description="Basic and acidic residues" evidence="1">
    <location>
        <begin position="1"/>
        <end position="24"/>
    </location>
</feature>
<evidence type="ECO:0000313" key="2">
    <source>
        <dbReference type="EMBL" id="KAF1983034.1"/>
    </source>
</evidence>
<dbReference type="EMBL" id="ML977178">
    <property type="protein sequence ID" value="KAF1983034.1"/>
    <property type="molecule type" value="Genomic_DNA"/>
</dbReference>
<accession>A0A6G1GQE3</accession>
<sequence length="255" mass="28290">MQDLPEREVCRETKGDEVRSRMNERTTSNKRSTRHYLYQLSPRSRRRDGSIYTYLNKLIVRVNERPSSHQRVQPHEIMGGASCGLRFLCPGMCPAAQSPPGSGSPREREGSSSSRIAGGWHETSCGCLFICPTYSVFGILVALGFPGRSRHLREVNGRASGSSNMQGGWCSCLGWLCRDFWMVGWCLVCCPFLKVPLGEQHQVASSSLKILSAISTAQQSPSSVLRLLSRITPILNSEKCRLAPPQSGDNDNDNR</sequence>
<dbReference type="AlphaFoldDB" id="A0A6G1GQE3"/>
<gene>
    <name evidence="2" type="ORF">K402DRAFT_181031</name>
</gene>
<keyword evidence="3" id="KW-1185">Reference proteome</keyword>
<name>A0A6G1GQE3_9PEZI</name>